<reference evidence="8 10" key="2">
    <citation type="submission" date="2018-08" db="EMBL/GenBank/DDBJ databases">
        <title>A genome reference for cultivated species of the human gut microbiota.</title>
        <authorList>
            <person name="Zou Y."/>
            <person name="Xue W."/>
            <person name="Luo G."/>
        </authorList>
    </citation>
    <scope>NUCLEOTIDE SEQUENCE [LARGE SCALE GENOMIC DNA]</scope>
    <source>
        <strain evidence="8 10">AF22-3AC</strain>
    </source>
</reference>
<evidence type="ECO:0000259" key="1">
    <source>
        <dbReference type="Pfam" id="PF13590"/>
    </source>
</evidence>
<evidence type="ECO:0000313" key="6">
    <source>
        <dbReference type="EMBL" id="MDE8695586.1"/>
    </source>
</evidence>
<feature type="domain" description="DUF4136" evidence="1">
    <location>
        <begin position="32"/>
        <end position="201"/>
    </location>
</feature>
<reference evidence="2 9" key="1">
    <citation type="journal article" date="2015" name="Science">
        <title>Genetic determinants of in vivo fitness and diet responsiveness in multiple human gut Bacteroides.</title>
        <authorList>
            <person name="Wu M."/>
            <person name="McNulty N.P."/>
            <person name="Rodionov D.A."/>
            <person name="Khoroshkin M.S."/>
            <person name="Griffin N.W."/>
            <person name="Cheng J."/>
            <person name="Latreille P."/>
            <person name="Kerstetter R.A."/>
            <person name="Terrapon N."/>
            <person name="Henrissat B."/>
            <person name="Osterman A.L."/>
            <person name="Gordon J.I."/>
        </authorList>
    </citation>
    <scope>NUCLEOTIDE SEQUENCE [LARGE SCALE GENOMIC DNA]</scope>
    <source>
        <strain evidence="2 9">WH2</strain>
    </source>
</reference>
<dbReference type="RefSeq" id="WP_007211758.1">
    <property type="nucleotide sequence ID" value="NZ_CABMLT010000002.1"/>
</dbReference>
<dbReference type="EMBL" id="VVYW01000017">
    <property type="protein sequence ID" value="KAA5405912.1"/>
    <property type="molecule type" value="Genomic_DNA"/>
</dbReference>
<evidence type="ECO:0000313" key="4">
    <source>
        <dbReference type="EMBL" id="KAA5417846.1"/>
    </source>
</evidence>
<evidence type="ECO:0000313" key="9">
    <source>
        <dbReference type="Proteomes" id="UP000061809"/>
    </source>
</evidence>
<dbReference type="Proteomes" id="UP001266995">
    <property type="component" value="Unassembled WGS sequence"/>
</dbReference>
<dbReference type="EMBL" id="VVYX01000017">
    <property type="protein sequence ID" value="KAA5417846.1"/>
    <property type="molecule type" value="Genomic_DNA"/>
</dbReference>
<evidence type="ECO:0000313" key="8">
    <source>
        <dbReference type="EMBL" id="RGS31112.1"/>
    </source>
</evidence>
<dbReference type="Proteomes" id="UP001221924">
    <property type="component" value="Unassembled WGS sequence"/>
</dbReference>
<dbReference type="Gene3D" id="3.30.160.670">
    <property type="match status" value="1"/>
</dbReference>
<evidence type="ECO:0000313" key="5">
    <source>
        <dbReference type="EMBL" id="KAA5419893.1"/>
    </source>
</evidence>
<accession>A0A0P0GE88</accession>
<evidence type="ECO:0000313" key="13">
    <source>
        <dbReference type="Proteomes" id="UP000482653"/>
    </source>
</evidence>
<dbReference type="EMBL" id="VVYV01000012">
    <property type="protein sequence ID" value="KAA5419893.1"/>
    <property type="molecule type" value="Genomic_DNA"/>
</dbReference>
<dbReference type="EMBL" id="JARFID010000016">
    <property type="protein sequence ID" value="MDE8695586.1"/>
    <property type="molecule type" value="Genomic_DNA"/>
</dbReference>
<proteinExistence type="predicted"/>
<dbReference type="InterPro" id="IPR025411">
    <property type="entry name" value="DUF4136"/>
</dbReference>
<dbReference type="STRING" id="246787.BcellWH2_02037"/>
<evidence type="ECO:0000313" key="12">
    <source>
        <dbReference type="Proteomes" id="UP000448877"/>
    </source>
</evidence>
<dbReference type="EMBL" id="QRVJ01000043">
    <property type="protein sequence ID" value="RGS31112.1"/>
    <property type="molecule type" value="Genomic_DNA"/>
</dbReference>
<evidence type="ECO:0000313" key="10">
    <source>
        <dbReference type="Proteomes" id="UP000283341"/>
    </source>
</evidence>
<evidence type="ECO:0000313" key="11">
    <source>
        <dbReference type="Proteomes" id="UP000325055"/>
    </source>
</evidence>
<protein>
    <submittedName>
        <fullName evidence="3">DUF4136 domain-containing protein</fullName>
    </submittedName>
</protein>
<dbReference type="Proteomes" id="UP000325055">
    <property type="component" value="Unassembled WGS sequence"/>
</dbReference>
<gene>
    <name evidence="2" type="ORF">BcellWH2_02037</name>
    <name evidence="8" type="ORF">DWX97_25435</name>
    <name evidence="5" type="ORF">F2Y81_09025</name>
    <name evidence="3" type="ORF">F2Y86_18865</name>
    <name evidence="4" type="ORF">F2Y87_15580</name>
    <name evidence="6" type="ORF">PZH42_15870</name>
    <name evidence="7" type="ORF">RO785_02250</name>
</gene>
<dbReference type="PROSITE" id="PS51257">
    <property type="entry name" value="PROKAR_LIPOPROTEIN"/>
    <property type="match status" value="1"/>
</dbReference>
<dbReference type="Proteomes" id="UP000482653">
    <property type="component" value="Unassembled WGS sequence"/>
</dbReference>
<evidence type="ECO:0000313" key="3">
    <source>
        <dbReference type="EMBL" id="KAA5405912.1"/>
    </source>
</evidence>
<dbReference type="Proteomes" id="UP000061809">
    <property type="component" value="Chromosome"/>
</dbReference>
<dbReference type="PATRIC" id="fig|246787.4.peg.2100"/>
<reference evidence="11 12" key="3">
    <citation type="journal article" date="2019" name="Nat. Med.">
        <title>A library of human gut bacterial isolates paired with longitudinal multiomics data enables mechanistic microbiome research.</title>
        <authorList>
            <person name="Poyet M."/>
            <person name="Groussin M."/>
            <person name="Gibbons S.M."/>
            <person name="Avila-Pacheco J."/>
            <person name="Jiang X."/>
            <person name="Kearney S.M."/>
            <person name="Perrotta A.R."/>
            <person name="Berdy B."/>
            <person name="Zhao S."/>
            <person name="Lieberman T.D."/>
            <person name="Swanson P.K."/>
            <person name="Smith M."/>
            <person name="Roesemann S."/>
            <person name="Alexander J.E."/>
            <person name="Rich S.A."/>
            <person name="Livny J."/>
            <person name="Vlamakis H."/>
            <person name="Clish C."/>
            <person name="Bullock K."/>
            <person name="Deik A."/>
            <person name="Scott J."/>
            <person name="Pierce K.A."/>
            <person name="Xavier R.J."/>
            <person name="Alm E.J."/>
        </authorList>
    </citation>
    <scope>NUCLEOTIDE SEQUENCE [LARGE SCALE GENOMIC DNA]</scope>
    <source>
        <strain evidence="5 12">BIOML-A6</strain>
        <strain evidence="3 11">BIOML-A7</strain>
        <strain evidence="4 13">BIOML-A8</strain>
    </source>
</reference>
<evidence type="ECO:0000313" key="2">
    <source>
        <dbReference type="EMBL" id="ALJ59282.1"/>
    </source>
</evidence>
<organism evidence="2 9">
    <name type="scientific">Bacteroides cellulosilyticus</name>
    <dbReference type="NCBI Taxonomy" id="246787"/>
    <lineage>
        <taxon>Bacteria</taxon>
        <taxon>Pseudomonadati</taxon>
        <taxon>Bacteroidota</taxon>
        <taxon>Bacteroidia</taxon>
        <taxon>Bacteroidales</taxon>
        <taxon>Bacteroidaceae</taxon>
        <taxon>Bacteroides</taxon>
    </lineage>
</organism>
<dbReference type="Pfam" id="PF13590">
    <property type="entry name" value="DUF4136"/>
    <property type="match status" value="1"/>
</dbReference>
<dbReference type="eggNOG" id="ENOG502ZB9T">
    <property type="taxonomic scope" value="Bacteria"/>
</dbReference>
<reference evidence="7" key="5">
    <citation type="submission" date="2023-08" db="EMBL/GenBank/DDBJ databases">
        <title>Reintroducing virulent viruses to syntetic microbiomes.</title>
        <authorList>
            <person name="Wilde J."/>
            <person name="Boyes R."/>
            <person name="Robinson A.V."/>
            <person name="Daisley B.A."/>
            <person name="Allen-Vercoe E."/>
        </authorList>
    </citation>
    <scope>NUCLEOTIDE SEQUENCE</scope>
    <source>
        <strain evidence="7">225I_12FAA</strain>
    </source>
</reference>
<dbReference type="Proteomes" id="UP000283341">
    <property type="component" value="Unassembled WGS sequence"/>
</dbReference>
<dbReference type="EMBL" id="JAVSNH010000001">
    <property type="protein sequence ID" value="MDT4509798.1"/>
    <property type="molecule type" value="Genomic_DNA"/>
</dbReference>
<evidence type="ECO:0000313" key="7">
    <source>
        <dbReference type="EMBL" id="MDT4509798.1"/>
    </source>
</evidence>
<sequence length="210" mass="24419">MKKLIPLLLVVLTFAACEKDPDTDKLDNKYLVYTNYDTKADFKAFQTYYMPDSILIIGDKKEAEYWKDESAQEILQAYATNMNNRGFVRVDDREEANLGLQVSYIKSTYYFNDYGRPEWWWNYPGYWDAPYWGNWGGWYYPYAVTYTYSTGSFITELLNLEATQGEKEKLPILWTSYMSGLLSGSTAVNTKLAIEGVNQAYTQSSYLTNK</sequence>
<dbReference type="GeneID" id="66306581"/>
<dbReference type="Proteomes" id="UP000448877">
    <property type="component" value="Unassembled WGS sequence"/>
</dbReference>
<reference evidence="6" key="4">
    <citation type="submission" date="2023-03" db="EMBL/GenBank/DDBJ databases">
        <title>DFI Biobank Strains.</title>
        <authorList>
            <person name="Mostad J."/>
            <person name="Paddock L."/>
            <person name="Medina S."/>
            <person name="Waligurski E."/>
            <person name="Barat B."/>
            <person name="Smith R."/>
            <person name="Burgo V."/>
            <person name="Metcalfe C."/>
            <person name="Woodson C."/>
            <person name="Sundararajan A."/>
            <person name="Ramaswamy R."/>
            <person name="Lin H."/>
            <person name="Pamer E.G."/>
        </authorList>
    </citation>
    <scope>NUCLEOTIDE SEQUENCE</scope>
    <source>
        <strain evidence="6">DFI.9.5</strain>
    </source>
</reference>
<dbReference type="KEGG" id="bcel:BcellWH2_02037"/>
<dbReference type="AlphaFoldDB" id="A0A0P0GE88"/>
<dbReference type="EMBL" id="CP012801">
    <property type="protein sequence ID" value="ALJ59282.1"/>
    <property type="molecule type" value="Genomic_DNA"/>
</dbReference>
<name>A0A0P0GE88_9BACE</name>